<dbReference type="SMART" id="SM00422">
    <property type="entry name" value="HTH_MERR"/>
    <property type="match status" value="1"/>
</dbReference>
<evidence type="ECO:0000259" key="5">
    <source>
        <dbReference type="PROSITE" id="PS50937"/>
    </source>
</evidence>
<dbReference type="InterPro" id="IPR009061">
    <property type="entry name" value="DNA-bd_dom_put_sf"/>
</dbReference>
<feature type="domain" description="HTH merR-type" evidence="5">
    <location>
        <begin position="1"/>
        <end position="71"/>
    </location>
</feature>
<dbReference type="Gene3D" id="1.10.490.50">
    <property type="entry name" value="Antibiotic binding domain of TipA-like multidrug resistance regulators"/>
    <property type="match status" value="1"/>
</dbReference>
<dbReference type="CDD" id="cd01106">
    <property type="entry name" value="HTH_TipAL-Mta"/>
    <property type="match status" value="1"/>
</dbReference>
<evidence type="ECO:0000313" key="6">
    <source>
        <dbReference type="EMBL" id="BEH91814.1"/>
    </source>
</evidence>
<protein>
    <submittedName>
        <fullName evidence="6">MerR family transcriptional regulator</fullName>
    </submittedName>
</protein>
<evidence type="ECO:0000256" key="4">
    <source>
        <dbReference type="ARBA" id="ARBA00023163"/>
    </source>
</evidence>
<organism evidence="6 7">
    <name type="scientific">Turicibacter faecis</name>
    <dbReference type="NCBI Taxonomy" id="2963365"/>
    <lineage>
        <taxon>Bacteria</taxon>
        <taxon>Bacillati</taxon>
        <taxon>Bacillota</taxon>
        <taxon>Erysipelotrichia</taxon>
        <taxon>Erysipelotrichales</taxon>
        <taxon>Turicibacteraceae</taxon>
        <taxon>Turicibacter</taxon>
    </lineage>
</organism>
<dbReference type="InterPro" id="IPR047057">
    <property type="entry name" value="MerR_fam"/>
</dbReference>
<evidence type="ECO:0000313" key="7">
    <source>
        <dbReference type="Proteomes" id="UP001432099"/>
    </source>
</evidence>
<dbReference type="SUPFAM" id="SSF89082">
    <property type="entry name" value="Antibiotic binding domain of TipA-like multidrug resistance regulators"/>
    <property type="match status" value="1"/>
</dbReference>
<keyword evidence="4" id="KW-0804">Transcription</keyword>
<dbReference type="PANTHER" id="PTHR30204:SF90">
    <property type="entry name" value="HTH-TYPE TRANSCRIPTIONAL ACTIVATOR MTA"/>
    <property type="match status" value="1"/>
</dbReference>
<name>A0ABM8IKN1_9FIRM</name>
<dbReference type="InterPro" id="IPR036244">
    <property type="entry name" value="TipA-like_antibiotic-bd"/>
</dbReference>
<dbReference type="PROSITE" id="PS50937">
    <property type="entry name" value="HTH_MERR_2"/>
    <property type="match status" value="1"/>
</dbReference>
<dbReference type="InterPro" id="IPR000551">
    <property type="entry name" value="MerR-type_HTH_dom"/>
</dbReference>
<dbReference type="PANTHER" id="PTHR30204">
    <property type="entry name" value="REDOX-CYCLING DRUG-SENSING TRANSCRIPTIONAL ACTIVATOR SOXR"/>
    <property type="match status" value="1"/>
</dbReference>
<dbReference type="SUPFAM" id="SSF46955">
    <property type="entry name" value="Putative DNA-binding domain"/>
    <property type="match status" value="1"/>
</dbReference>
<dbReference type="Pfam" id="PF13411">
    <property type="entry name" value="MerR_1"/>
    <property type="match status" value="1"/>
</dbReference>
<dbReference type="EMBL" id="AP028127">
    <property type="protein sequence ID" value="BEH91814.1"/>
    <property type="molecule type" value="Genomic_DNA"/>
</dbReference>
<keyword evidence="3" id="KW-0010">Activator</keyword>
<reference evidence="6" key="1">
    <citation type="journal article" date="2024" name="Int. J. Syst. Evol. Microbiol.">
        <title>Turicibacter faecis sp. nov., isolated from faeces of heart failure mouse model.</title>
        <authorList>
            <person name="Imamura Y."/>
            <person name="Motooka D."/>
            <person name="Nakajima Y."/>
            <person name="Ito S."/>
            <person name="Kitakaze M."/>
            <person name="Iida T."/>
            <person name="Nakamura S."/>
        </authorList>
    </citation>
    <scope>NUCLEOTIDE SEQUENCE</scope>
    <source>
        <strain evidence="6">TC023</strain>
    </source>
</reference>
<dbReference type="Gene3D" id="1.10.1660.10">
    <property type="match status" value="1"/>
</dbReference>
<evidence type="ECO:0000256" key="2">
    <source>
        <dbReference type="ARBA" id="ARBA00023125"/>
    </source>
</evidence>
<dbReference type="InterPro" id="IPR012925">
    <property type="entry name" value="TipAS_dom"/>
</dbReference>
<gene>
    <name evidence="6" type="ORF">T23_19160</name>
</gene>
<dbReference type="RefSeq" id="WP_262951105.1">
    <property type="nucleotide sequence ID" value="NZ_AP028127.1"/>
</dbReference>
<proteinExistence type="predicted"/>
<dbReference type="PRINTS" id="PR00040">
    <property type="entry name" value="HTHMERR"/>
</dbReference>
<accession>A0ABM8IKN1</accession>
<keyword evidence="1" id="KW-0805">Transcription regulation</keyword>
<keyword evidence="7" id="KW-1185">Reference proteome</keyword>
<keyword evidence="2" id="KW-0238">DNA-binding</keyword>
<sequence>MEYSIRQLADLAGISTRTLRYYDEVKLLSPSRISPTGYRIYSEAEVDRLQQILFYRALGISIHEIKSILLDPNYDELKALENHYHKLLEQKDELELMIENIVSTLAAKKGEIKMSDGEKFKGLKRQLLEENEQQYGKEIRQTYGEDVINQSYQKFNNLDEKSFHQMKDLEEEILDKLAHAMESGNPCGQQGLEVAQLHRQWLEYTWSSYSKEAHAGLAMMYLADERFIAYYDQAVKQGATTFLSEAIRCYTGQLEHK</sequence>
<dbReference type="Proteomes" id="UP001432099">
    <property type="component" value="Chromosome"/>
</dbReference>
<evidence type="ECO:0000256" key="3">
    <source>
        <dbReference type="ARBA" id="ARBA00023159"/>
    </source>
</evidence>
<evidence type="ECO:0000256" key="1">
    <source>
        <dbReference type="ARBA" id="ARBA00023015"/>
    </source>
</evidence>
<dbReference type="Pfam" id="PF07739">
    <property type="entry name" value="TipAS"/>
    <property type="match status" value="1"/>
</dbReference>